<keyword evidence="2" id="KW-1185">Reference proteome</keyword>
<evidence type="ECO:0000313" key="2">
    <source>
        <dbReference type="Proteomes" id="UP001341840"/>
    </source>
</evidence>
<evidence type="ECO:0000313" key="1">
    <source>
        <dbReference type="EMBL" id="MED6149026.1"/>
    </source>
</evidence>
<dbReference type="EMBL" id="JASCZI010091115">
    <property type="protein sequence ID" value="MED6149026.1"/>
    <property type="molecule type" value="Genomic_DNA"/>
</dbReference>
<protein>
    <submittedName>
        <fullName evidence="1">Uncharacterized protein</fullName>
    </submittedName>
</protein>
<sequence length="124" mass="14105">MVLRHEEKGGKESITDCGSKDWRHRRRGQQRNSNMILKGIRWIACDSAIEARLQGPPRGDGGRVTMSSCGNPVDTWVEVWMILSTNPYNSNGVEKWINLIFINANLLENNVRYNTLGIFFVANL</sequence>
<name>A0ABU6TJR9_9FABA</name>
<reference evidence="1 2" key="1">
    <citation type="journal article" date="2023" name="Plants (Basel)">
        <title>Bridging the Gap: Combining Genomics and Transcriptomics Approaches to Understand Stylosanthes scabra, an Orphan Legume from the Brazilian Caatinga.</title>
        <authorList>
            <person name="Ferreira-Neto J.R.C."/>
            <person name="da Silva M.D."/>
            <person name="Binneck E."/>
            <person name="de Melo N.F."/>
            <person name="da Silva R.H."/>
            <person name="de Melo A.L.T.M."/>
            <person name="Pandolfi V."/>
            <person name="Bustamante F.O."/>
            <person name="Brasileiro-Vidal A.C."/>
            <person name="Benko-Iseppon A.M."/>
        </authorList>
    </citation>
    <scope>NUCLEOTIDE SEQUENCE [LARGE SCALE GENOMIC DNA]</scope>
    <source>
        <tissue evidence="1">Leaves</tissue>
    </source>
</reference>
<gene>
    <name evidence="1" type="ORF">PIB30_058585</name>
</gene>
<comment type="caution">
    <text evidence="1">The sequence shown here is derived from an EMBL/GenBank/DDBJ whole genome shotgun (WGS) entry which is preliminary data.</text>
</comment>
<proteinExistence type="predicted"/>
<dbReference type="Proteomes" id="UP001341840">
    <property type="component" value="Unassembled WGS sequence"/>
</dbReference>
<accession>A0ABU6TJR9</accession>
<organism evidence="1 2">
    <name type="scientific">Stylosanthes scabra</name>
    <dbReference type="NCBI Taxonomy" id="79078"/>
    <lineage>
        <taxon>Eukaryota</taxon>
        <taxon>Viridiplantae</taxon>
        <taxon>Streptophyta</taxon>
        <taxon>Embryophyta</taxon>
        <taxon>Tracheophyta</taxon>
        <taxon>Spermatophyta</taxon>
        <taxon>Magnoliopsida</taxon>
        <taxon>eudicotyledons</taxon>
        <taxon>Gunneridae</taxon>
        <taxon>Pentapetalae</taxon>
        <taxon>rosids</taxon>
        <taxon>fabids</taxon>
        <taxon>Fabales</taxon>
        <taxon>Fabaceae</taxon>
        <taxon>Papilionoideae</taxon>
        <taxon>50 kb inversion clade</taxon>
        <taxon>dalbergioids sensu lato</taxon>
        <taxon>Dalbergieae</taxon>
        <taxon>Pterocarpus clade</taxon>
        <taxon>Stylosanthes</taxon>
    </lineage>
</organism>